<organism evidence="3 4">
    <name type="scientific">Paraburkholderia pallida</name>
    <dbReference type="NCBI Taxonomy" id="2547399"/>
    <lineage>
        <taxon>Bacteria</taxon>
        <taxon>Pseudomonadati</taxon>
        <taxon>Pseudomonadota</taxon>
        <taxon>Betaproteobacteria</taxon>
        <taxon>Burkholderiales</taxon>
        <taxon>Burkholderiaceae</taxon>
        <taxon>Paraburkholderia</taxon>
    </lineage>
</organism>
<accession>A0A4P7CY78</accession>
<proteinExistence type="predicted"/>
<dbReference type="KEGG" id="ppai:E1956_29005"/>
<evidence type="ECO:0000313" key="3">
    <source>
        <dbReference type="EMBL" id="QBR01251.1"/>
    </source>
</evidence>
<sequence>MFTQSLRITRFSLGLLLSLTLGACMSERPPPGLPDARVVTFDGVQAHGPDCASIALPSHLGDPDRLAHPAIPFGCANYTNLAAQLARPEDIAQPTPYAGADGTAAARSVQRYDNPPPPRAQSQDGSPATSNIGQ</sequence>
<evidence type="ECO:0000256" key="1">
    <source>
        <dbReference type="SAM" id="MobiDB-lite"/>
    </source>
</evidence>
<reference evidence="3 4" key="1">
    <citation type="submission" date="2019-03" db="EMBL/GenBank/DDBJ databases">
        <title>Paraburkholderia sp. 7MH5, isolated from subtropical forest soil.</title>
        <authorList>
            <person name="Gao Z.-H."/>
            <person name="Qiu L.-H."/>
        </authorList>
    </citation>
    <scope>NUCLEOTIDE SEQUENCE [LARGE SCALE GENOMIC DNA]</scope>
    <source>
        <strain evidence="3 4">7MH5</strain>
    </source>
</reference>
<dbReference type="InterPro" id="IPR019027">
    <property type="entry name" value="Pilus_biogenesis_CpaD-related"/>
</dbReference>
<protein>
    <recommendedName>
        <fullName evidence="5">Pilus biogenesis CpaD protein (Pilus_cpaD)</fullName>
    </recommendedName>
</protein>
<feature type="compositionally biased region" description="Polar residues" evidence="1">
    <location>
        <begin position="120"/>
        <end position="134"/>
    </location>
</feature>
<keyword evidence="2" id="KW-0732">Signal</keyword>
<evidence type="ECO:0008006" key="5">
    <source>
        <dbReference type="Google" id="ProtNLM"/>
    </source>
</evidence>
<dbReference type="AlphaFoldDB" id="A0A4P7CY78"/>
<dbReference type="Proteomes" id="UP000295727">
    <property type="component" value="Chromosome 3"/>
</dbReference>
<feature type="region of interest" description="Disordered" evidence="1">
    <location>
        <begin position="92"/>
        <end position="134"/>
    </location>
</feature>
<gene>
    <name evidence="3" type="ORF">E1956_29005</name>
</gene>
<dbReference type="EMBL" id="CP038150">
    <property type="protein sequence ID" value="QBR01251.1"/>
    <property type="molecule type" value="Genomic_DNA"/>
</dbReference>
<dbReference type="RefSeq" id="WP_134755700.1">
    <property type="nucleotide sequence ID" value="NZ_CP038150.1"/>
</dbReference>
<dbReference type="Pfam" id="PF09476">
    <property type="entry name" value="Pilus_CpaD"/>
    <property type="match status" value="1"/>
</dbReference>
<evidence type="ECO:0000256" key="2">
    <source>
        <dbReference type="SAM" id="SignalP"/>
    </source>
</evidence>
<evidence type="ECO:0000313" key="4">
    <source>
        <dbReference type="Proteomes" id="UP000295727"/>
    </source>
</evidence>
<feature type="signal peptide" evidence="2">
    <location>
        <begin position="1"/>
        <end position="23"/>
    </location>
</feature>
<dbReference type="OrthoDB" id="8596237at2"/>
<dbReference type="PROSITE" id="PS51257">
    <property type="entry name" value="PROKAR_LIPOPROTEIN"/>
    <property type="match status" value="1"/>
</dbReference>
<keyword evidence="4" id="KW-1185">Reference proteome</keyword>
<feature type="chain" id="PRO_5020915037" description="Pilus biogenesis CpaD protein (Pilus_cpaD)" evidence="2">
    <location>
        <begin position="24"/>
        <end position="134"/>
    </location>
</feature>
<name>A0A4P7CY78_9BURK</name>